<comment type="similarity">
    <text evidence="1">Belongs to the FMO family.</text>
</comment>
<dbReference type="RefSeq" id="WP_379076936.1">
    <property type="nucleotide sequence ID" value="NZ_JBHTJW010000002.1"/>
</dbReference>
<keyword evidence="7" id="KW-1185">Reference proteome</keyword>
<keyword evidence="4" id="KW-0521">NADP</keyword>
<reference evidence="7" key="1">
    <citation type="journal article" date="2019" name="Int. J. Syst. Evol. Microbiol.">
        <title>The Global Catalogue of Microorganisms (GCM) 10K type strain sequencing project: providing services to taxonomists for standard genome sequencing and annotation.</title>
        <authorList>
            <consortium name="The Broad Institute Genomics Platform"/>
            <consortium name="The Broad Institute Genome Sequencing Center for Infectious Disease"/>
            <person name="Wu L."/>
            <person name="Ma J."/>
        </authorList>
    </citation>
    <scope>NUCLEOTIDE SEQUENCE [LARGE SCALE GENOMIC DNA]</scope>
    <source>
        <strain evidence="7">CCUG 59685</strain>
    </source>
</reference>
<dbReference type="Pfam" id="PF00743">
    <property type="entry name" value="FMO-like"/>
    <property type="match status" value="2"/>
</dbReference>
<proteinExistence type="inferred from homology"/>
<dbReference type="InterPro" id="IPR050346">
    <property type="entry name" value="FMO-like"/>
</dbReference>
<evidence type="ECO:0000256" key="3">
    <source>
        <dbReference type="ARBA" id="ARBA00022827"/>
    </source>
</evidence>
<dbReference type="EMBL" id="JBHTJW010000002">
    <property type="protein sequence ID" value="MFD0930331.1"/>
    <property type="molecule type" value="Genomic_DNA"/>
</dbReference>
<dbReference type="Proteomes" id="UP001597106">
    <property type="component" value="Unassembled WGS sequence"/>
</dbReference>
<organism evidence="6 7">
    <name type="scientific">Methylophilus glucosoxydans</name>
    <dbReference type="NCBI Taxonomy" id="752553"/>
    <lineage>
        <taxon>Bacteria</taxon>
        <taxon>Pseudomonadati</taxon>
        <taxon>Pseudomonadota</taxon>
        <taxon>Betaproteobacteria</taxon>
        <taxon>Nitrosomonadales</taxon>
        <taxon>Methylophilaceae</taxon>
        <taxon>Methylophilus</taxon>
    </lineage>
</organism>
<dbReference type="InterPro" id="IPR036188">
    <property type="entry name" value="FAD/NAD-bd_sf"/>
</dbReference>
<dbReference type="InterPro" id="IPR000960">
    <property type="entry name" value="Flavin_mOase"/>
</dbReference>
<evidence type="ECO:0000256" key="4">
    <source>
        <dbReference type="ARBA" id="ARBA00022857"/>
    </source>
</evidence>
<keyword evidence="5" id="KW-0560">Oxidoreductase</keyword>
<dbReference type="Gene3D" id="3.50.50.60">
    <property type="entry name" value="FAD/NAD(P)-binding domain"/>
    <property type="match status" value="2"/>
</dbReference>
<dbReference type="PANTHER" id="PTHR23023">
    <property type="entry name" value="DIMETHYLANILINE MONOOXYGENASE"/>
    <property type="match status" value="1"/>
</dbReference>
<sequence length="488" mass="56479">MRIFHLGEAGYFSDIALLNAAQTNQSDLWRILMSTRIAILGAGPSGLAQLRAFQSAQAKGAQIPEIVCFEKQSDWGGLWNYTWRTGTDEHGEPVHGSMYRYLWSNGPKECLEFADYTFEEHFGRPIASYPPREVLFDYIKGRVEKAGVRDYIRFNTAVRNVVFSEATQKFTVTVQDHTTDTIYAEEFDYVVCATGHFSTPKIPSFEGFDKFGGRILHAHDFRDALEFKDKDILLVGSSYSAEDIGSQCYKYGARSIISCYRTAPMNYKWPKNWEEKPNLVRVDTDTAYFLDGSSRKVDAIILCTGYLHHFPFLADDLRLKTNNRLWPLNLYKGVAWEDNPKFFYIGMQDQWYSFNMFDAQAWYVRDIILGRIELPAKEEMKAHSMLWREKELALQTAEEMYTYQGDYIQELIDATDYPSFDIPAVNKTFLEWKYHKKQNIMTFRDHSYRSLMTGTMSPPHHTPWLEALDDSLEAYLSDKSELPAVKEA</sequence>
<evidence type="ECO:0000256" key="5">
    <source>
        <dbReference type="ARBA" id="ARBA00023002"/>
    </source>
</evidence>
<keyword evidence="3" id="KW-0274">FAD</keyword>
<evidence type="ECO:0000313" key="7">
    <source>
        <dbReference type="Proteomes" id="UP001597106"/>
    </source>
</evidence>
<dbReference type="SUPFAM" id="SSF51905">
    <property type="entry name" value="FAD/NAD(P)-binding domain"/>
    <property type="match status" value="2"/>
</dbReference>
<evidence type="ECO:0000256" key="1">
    <source>
        <dbReference type="ARBA" id="ARBA00009183"/>
    </source>
</evidence>
<evidence type="ECO:0000313" key="6">
    <source>
        <dbReference type="EMBL" id="MFD0930331.1"/>
    </source>
</evidence>
<keyword evidence="2" id="KW-0285">Flavoprotein</keyword>
<gene>
    <name evidence="6" type="ORF">ACFQ1T_11145</name>
</gene>
<name>A0ABW3GIA9_9PROT</name>
<comment type="caution">
    <text evidence="6">The sequence shown here is derived from an EMBL/GenBank/DDBJ whole genome shotgun (WGS) entry which is preliminary data.</text>
</comment>
<protein>
    <submittedName>
        <fullName evidence="6">NAD(P)-binding domain-containing protein</fullName>
    </submittedName>
</protein>
<accession>A0ABW3GIA9</accession>
<dbReference type="InterPro" id="IPR020946">
    <property type="entry name" value="Flavin_mOase-like"/>
</dbReference>
<dbReference type="PRINTS" id="PR00370">
    <property type="entry name" value="FMOXYGENASE"/>
</dbReference>
<evidence type="ECO:0000256" key="2">
    <source>
        <dbReference type="ARBA" id="ARBA00022630"/>
    </source>
</evidence>